<evidence type="ECO:0000256" key="1">
    <source>
        <dbReference type="SAM" id="Phobius"/>
    </source>
</evidence>
<dbReference type="RefSeq" id="WP_106895342.1">
    <property type="nucleotide sequence ID" value="NZ_JAIFZM010000016.1"/>
</dbReference>
<accession>A0AAW5B8G0</accession>
<dbReference type="AlphaFoldDB" id="A0AAW5B8G0"/>
<evidence type="ECO:0000313" key="3">
    <source>
        <dbReference type="Proteomes" id="UP001199631"/>
    </source>
</evidence>
<evidence type="ECO:0000313" key="2">
    <source>
        <dbReference type="EMBL" id="MCG3420681.1"/>
    </source>
</evidence>
<dbReference type="Proteomes" id="UP001199631">
    <property type="component" value="Unassembled WGS sequence"/>
</dbReference>
<name>A0AAW5B8G0_9BACI</name>
<keyword evidence="1" id="KW-0812">Transmembrane</keyword>
<keyword evidence="3" id="KW-1185">Reference proteome</keyword>
<organism evidence="2 3">
    <name type="scientific">Oceanobacillus jordanicus</name>
    <dbReference type="NCBI Taxonomy" id="2867266"/>
    <lineage>
        <taxon>Bacteria</taxon>
        <taxon>Bacillati</taxon>
        <taxon>Bacillota</taxon>
        <taxon>Bacilli</taxon>
        <taxon>Bacillales</taxon>
        <taxon>Bacillaceae</taxon>
        <taxon>Oceanobacillus</taxon>
    </lineage>
</organism>
<feature type="transmembrane region" description="Helical" evidence="1">
    <location>
        <begin position="67"/>
        <end position="88"/>
    </location>
</feature>
<proteinExistence type="predicted"/>
<protein>
    <submittedName>
        <fullName evidence="2">Uncharacterized protein</fullName>
    </submittedName>
</protein>
<comment type="caution">
    <text evidence="2">The sequence shown here is derived from an EMBL/GenBank/DDBJ whole genome shotgun (WGS) entry which is preliminary data.</text>
</comment>
<feature type="transmembrane region" description="Helical" evidence="1">
    <location>
        <begin position="35"/>
        <end position="55"/>
    </location>
</feature>
<feature type="transmembrane region" description="Helical" evidence="1">
    <location>
        <begin position="7"/>
        <end position="23"/>
    </location>
</feature>
<gene>
    <name evidence="2" type="ORF">K3T81_16170</name>
</gene>
<dbReference type="EMBL" id="JAIFZM010000016">
    <property type="protein sequence ID" value="MCG3420681.1"/>
    <property type="molecule type" value="Genomic_DNA"/>
</dbReference>
<keyword evidence="1" id="KW-1133">Transmembrane helix</keyword>
<sequence>MRNIVRFTMYQFVLFSLLFAINFPLDRFISKPFTYVDFLATIVAILLLIIGYRIVNKVYKRFEGIRFRTKLFISIPIALGSIVFLALLENLFFG</sequence>
<reference evidence="2 3" key="1">
    <citation type="journal article" date="2022" name="Evol. Bioinform. Online">
        <title>Draft Genome Sequence of Oceanobacillus jordanicus Strain GSFE11, a Halotolerant Plant Growth-Promoting Bacterial Endophyte Isolated From the Jordan Valley.</title>
        <authorList>
            <person name="Alhindi T."/>
            <person name="Albdaiwi R."/>
        </authorList>
    </citation>
    <scope>NUCLEOTIDE SEQUENCE [LARGE SCALE GENOMIC DNA]</scope>
    <source>
        <strain evidence="2 3">GSFE11</strain>
    </source>
</reference>
<keyword evidence="1" id="KW-0472">Membrane</keyword>